<dbReference type="Gene3D" id="3.40.50.1820">
    <property type="entry name" value="alpha/beta hydrolase"/>
    <property type="match status" value="1"/>
</dbReference>
<dbReference type="InterPro" id="IPR029058">
    <property type="entry name" value="AB_hydrolase_fold"/>
</dbReference>
<accession>A0A3A8KL83</accession>
<dbReference type="Proteomes" id="UP000268313">
    <property type="component" value="Unassembled WGS sequence"/>
</dbReference>
<feature type="domain" description="AB hydrolase-1" evidence="2">
    <location>
        <begin position="299"/>
        <end position="533"/>
    </location>
</feature>
<organism evidence="3 4">
    <name type="scientific">Corallococcus carmarthensis</name>
    <dbReference type="NCBI Taxonomy" id="2316728"/>
    <lineage>
        <taxon>Bacteria</taxon>
        <taxon>Pseudomonadati</taxon>
        <taxon>Myxococcota</taxon>
        <taxon>Myxococcia</taxon>
        <taxon>Myxococcales</taxon>
        <taxon>Cystobacterineae</taxon>
        <taxon>Myxococcaceae</taxon>
        <taxon>Corallococcus</taxon>
    </lineage>
</organism>
<evidence type="ECO:0000259" key="2">
    <source>
        <dbReference type="Pfam" id="PF00561"/>
    </source>
</evidence>
<evidence type="ECO:0000256" key="1">
    <source>
        <dbReference type="SAM" id="MobiDB-lite"/>
    </source>
</evidence>
<proteinExistence type="predicted"/>
<sequence>MQSAIRLAQGEGEHVPGQRERAGLLTEGQPRRTEGLGEDVLPTRGRVGEAHLEGNQRLARGLAREGQQPREREFRLLSSRSGGAVRAAIAERRAALRHREMELGAIMQQPQVTAREVEPRPQGRGGPAQIIEEVELAGLEGRGQMEPEVRVADSRGRMLPEQVATRQGDARVRVRQPCPIHSGTASQGVGVRALRRDRVQDEPGQLRGDDGGGHGDALVFRTLRTTRVRLKRARWRKRSPLRRERSLPRHGARRYSLAMRTLSSIPLDARLRAAAPGRFITLSHGQTHYLLDGPEGGSAVVLIPGATLPLFIWEPLVEPLVRAGHRVLRYDLFGRGYSDRPKVRYGPELYEQQLTELLAALGFHAPVHLVGLAFGGLLAVQYVDRNPERVRSLCLIEPDGFGTKLSLGVRLMHVPVLGEALFAVMGERQLRARLPGYSRRPELIPELEARFLPSTRIAGFGHALLSTLRHMAIHTAAPAFHRVAGLRVPTLLLWGRDDRITPLHIAEEVRAALPHAEFHIIDDAGHLPHYERPDAVAPLLTAFLLGRQPRRAG</sequence>
<dbReference type="PRINTS" id="PR00111">
    <property type="entry name" value="ABHYDROLASE"/>
</dbReference>
<feature type="region of interest" description="Disordered" evidence="1">
    <location>
        <begin position="1"/>
        <end position="39"/>
    </location>
</feature>
<dbReference type="PANTHER" id="PTHR43689:SF8">
    <property type="entry name" value="ALPHA_BETA-HYDROLASES SUPERFAMILY PROTEIN"/>
    <property type="match status" value="1"/>
</dbReference>
<keyword evidence="3" id="KW-0378">Hydrolase</keyword>
<evidence type="ECO:0000313" key="3">
    <source>
        <dbReference type="EMBL" id="RKH07899.1"/>
    </source>
</evidence>
<dbReference type="AlphaFoldDB" id="A0A3A8KL83"/>
<keyword evidence="4" id="KW-1185">Reference proteome</keyword>
<name>A0A3A8KL83_9BACT</name>
<evidence type="ECO:0000313" key="4">
    <source>
        <dbReference type="Proteomes" id="UP000268313"/>
    </source>
</evidence>
<gene>
    <name evidence="3" type="ORF">D7X32_00420</name>
</gene>
<dbReference type="GO" id="GO:0016787">
    <property type="term" value="F:hydrolase activity"/>
    <property type="evidence" value="ECO:0007669"/>
    <property type="project" value="UniProtKB-KW"/>
</dbReference>
<dbReference type="SUPFAM" id="SSF53474">
    <property type="entry name" value="alpha/beta-Hydrolases"/>
    <property type="match status" value="1"/>
</dbReference>
<reference evidence="4" key="1">
    <citation type="submission" date="2018-09" db="EMBL/GenBank/DDBJ databases">
        <authorList>
            <person name="Livingstone P.G."/>
            <person name="Whitworth D.E."/>
        </authorList>
    </citation>
    <scope>NUCLEOTIDE SEQUENCE [LARGE SCALE GENOMIC DNA]</scope>
    <source>
        <strain evidence="4">CA043D</strain>
    </source>
</reference>
<feature type="compositionally biased region" description="Basic and acidic residues" evidence="1">
    <location>
        <begin position="11"/>
        <end position="22"/>
    </location>
</feature>
<dbReference type="PANTHER" id="PTHR43689">
    <property type="entry name" value="HYDROLASE"/>
    <property type="match status" value="1"/>
</dbReference>
<comment type="caution">
    <text evidence="3">The sequence shown here is derived from an EMBL/GenBank/DDBJ whole genome shotgun (WGS) entry which is preliminary data.</text>
</comment>
<dbReference type="Pfam" id="PF00561">
    <property type="entry name" value="Abhydrolase_1"/>
    <property type="match status" value="1"/>
</dbReference>
<protein>
    <submittedName>
        <fullName evidence="3">Alpha/beta hydrolase</fullName>
    </submittedName>
</protein>
<dbReference type="InterPro" id="IPR000073">
    <property type="entry name" value="AB_hydrolase_1"/>
</dbReference>
<dbReference type="EMBL" id="RAWE01000001">
    <property type="protein sequence ID" value="RKH07899.1"/>
    <property type="molecule type" value="Genomic_DNA"/>
</dbReference>